<organism evidence="1 2">
    <name type="scientific">Mammaliicoccus fleurettii</name>
    <dbReference type="NCBI Taxonomy" id="150056"/>
    <lineage>
        <taxon>Bacteria</taxon>
        <taxon>Bacillati</taxon>
        <taxon>Bacillota</taxon>
        <taxon>Bacilli</taxon>
        <taxon>Bacillales</taxon>
        <taxon>Staphylococcaceae</taxon>
        <taxon>Mammaliicoccus</taxon>
    </lineage>
</organism>
<comment type="caution">
    <text evidence="1">The sequence shown here is derived from an EMBL/GenBank/DDBJ whole genome shotgun (WGS) entry which is preliminary data.</text>
</comment>
<gene>
    <name evidence="1" type="ORF">JJQ58_00855</name>
</gene>
<accession>A0ABS5MJG7</accession>
<reference evidence="1 2" key="1">
    <citation type="submission" date="2021-05" db="EMBL/GenBank/DDBJ databases">
        <title>Staphylococcus fleurettii isolated from lake water in First Nation community in Manitoba, Canada.</title>
        <authorList>
            <person name="Bashar S."/>
            <person name="Murdock A."/>
            <person name="Patidar R."/>
            <person name="Golding G."/>
            <person name="Farenhorst A."/>
            <person name="Kumar A."/>
        </authorList>
    </citation>
    <scope>NUCLEOTIDE SEQUENCE [LARGE SCALE GENOMIC DNA]</scope>
    <source>
        <strain evidence="1 2">SF002</strain>
    </source>
</reference>
<dbReference type="NCBIfam" id="TIGR01603">
    <property type="entry name" value="maj_tail_phi13"/>
    <property type="match status" value="1"/>
</dbReference>
<name>A0ABS5MJG7_9STAP</name>
<evidence type="ECO:0008006" key="3">
    <source>
        <dbReference type="Google" id="ProtNLM"/>
    </source>
</evidence>
<dbReference type="InterPro" id="IPR006490">
    <property type="entry name" value="Maj_tail_phi13"/>
</dbReference>
<evidence type="ECO:0000313" key="1">
    <source>
        <dbReference type="EMBL" id="MBS3696027.1"/>
    </source>
</evidence>
<sequence>MANKKVVISCEGFKAKRQEGNGYTAGEIKDILGLQEVGYETEQGSEPVFADSMRALTLQSGLTGATVTANLMELTTEERQEILGIKVQEGMEIYTSDTISPYVSLSWKLKCSDGSFVHYGFARGNFSVPNSSASTMEDSPEQQDQVELEGSFIPRQDDKVLYVRIHDGAEGFTEQAFLDFIHGTATEPIPAG</sequence>
<dbReference type="EMBL" id="JAGXBM010000001">
    <property type="protein sequence ID" value="MBS3696027.1"/>
    <property type="molecule type" value="Genomic_DNA"/>
</dbReference>
<proteinExistence type="predicted"/>
<dbReference type="Proteomes" id="UP000681586">
    <property type="component" value="Unassembled WGS sequence"/>
</dbReference>
<protein>
    <recommendedName>
        <fullName evidence="3">Major tail protein</fullName>
    </recommendedName>
</protein>
<evidence type="ECO:0000313" key="2">
    <source>
        <dbReference type="Proteomes" id="UP000681586"/>
    </source>
</evidence>
<keyword evidence="2" id="KW-1185">Reference proteome</keyword>
<dbReference type="RefSeq" id="WP_203153418.1">
    <property type="nucleotide sequence ID" value="NZ_JAEPSA010000003.1"/>
</dbReference>